<dbReference type="EMBL" id="AZGD01000107">
    <property type="protein sequence ID" value="KRM17300.1"/>
    <property type="molecule type" value="Genomic_DNA"/>
</dbReference>
<protein>
    <submittedName>
        <fullName evidence="1">Uncharacterized protein</fullName>
    </submittedName>
</protein>
<gene>
    <name evidence="1" type="ORF">FC40_GL001197</name>
</gene>
<organism evidence="1 2">
    <name type="scientific">Ligilactobacillus hayakitensis DSM 18933 = JCM 14209</name>
    <dbReference type="NCBI Taxonomy" id="1423755"/>
    <lineage>
        <taxon>Bacteria</taxon>
        <taxon>Bacillati</taxon>
        <taxon>Bacillota</taxon>
        <taxon>Bacilli</taxon>
        <taxon>Lactobacillales</taxon>
        <taxon>Lactobacillaceae</taxon>
        <taxon>Ligilactobacillus</taxon>
    </lineage>
</organism>
<dbReference type="AlphaFoldDB" id="A0A0R1WM43"/>
<dbReference type="PATRIC" id="fig|1423755.3.peg.1264"/>
<proteinExistence type="predicted"/>
<keyword evidence="2" id="KW-1185">Reference proteome</keyword>
<accession>A0A0R1WM43</accession>
<name>A0A0R1WM43_9LACO</name>
<dbReference type="Proteomes" id="UP000051054">
    <property type="component" value="Unassembled WGS sequence"/>
</dbReference>
<evidence type="ECO:0000313" key="1">
    <source>
        <dbReference type="EMBL" id="KRM17300.1"/>
    </source>
</evidence>
<sequence length="327" mass="37909">MEEINPQKKAQQAFELDMASYLQVQQASNESKTQFQYRLVYSALAKQLLTNLESDAMDYEVNQGVSKRLLKKIMQALMESFGSLYPNLKPYLNEALYFELLDNYLALGSVYDAKRRYELQNFMVCGDDKLSLVTGNIISKNLLMSGQGLVYLKEMPKKVRQDFSVMFNLQEVTPSKFYQYLKQLPLVENQYLANNPQLRYLNGANSPTDWWQKTPPRTLTLAKRGDDKQASYYLYEENRFYALDATLIESMGYEPYLWAVLSSFGIKPQIEEVQTDDLVTFKVPALFPMGETALLKAYSWPVLNQGDLRVMDKRVFEYLMDNLKLLV</sequence>
<evidence type="ECO:0000313" key="2">
    <source>
        <dbReference type="Proteomes" id="UP000051054"/>
    </source>
</evidence>
<dbReference type="STRING" id="1423755.FC40_GL001197"/>
<reference evidence="1 2" key="1">
    <citation type="journal article" date="2015" name="Genome Announc.">
        <title>Expanding the biotechnology potential of lactobacilli through comparative genomics of 213 strains and associated genera.</title>
        <authorList>
            <person name="Sun Z."/>
            <person name="Harris H.M."/>
            <person name="McCann A."/>
            <person name="Guo C."/>
            <person name="Argimon S."/>
            <person name="Zhang W."/>
            <person name="Yang X."/>
            <person name="Jeffery I.B."/>
            <person name="Cooney J.C."/>
            <person name="Kagawa T.F."/>
            <person name="Liu W."/>
            <person name="Song Y."/>
            <person name="Salvetti E."/>
            <person name="Wrobel A."/>
            <person name="Rasinkangas P."/>
            <person name="Parkhill J."/>
            <person name="Rea M.C."/>
            <person name="O'Sullivan O."/>
            <person name="Ritari J."/>
            <person name="Douillard F.P."/>
            <person name="Paul Ross R."/>
            <person name="Yang R."/>
            <person name="Briner A.E."/>
            <person name="Felis G.E."/>
            <person name="de Vos W.M."/>
            <person name="Barrangou R."/>
            <person name="Klaenhammer T.R."/>
            <person name="Caufield P.W."/>
            <person name="Cui Y."/>
            <person name="Zhang H."/>
            <person name="O'Toole P.W."/>
        </authorList>
    </citation>
    <scope>NUCLEOTIDE SEQUENCE [LARGE SCALE GENOMIC DNA]</scope>
    <source>
        <strain evidence="1 2">DSM 18933</strain>
    </source>
</reference>
<comment type="caution">
    <text evidence="1">The sequence shown here is derived from an EMBL/GenBank/DDBJ whole genome shotgun (WGS) entry which is preliminary data.</text>
</comment>